<name>A0ABP6U699_9ACTN</name>
<organism evidence="3 4">
    <name type="scientific">Streptomyces prasinosporus</name>
    <dbReference type="NCBI Taxonomy" id="68256"/>
    <lineage>
        <taxon>Bacteria</taxon>
        <taxon>Bacillati</taxon>
        <taxon>Actinomycetota</taxon>
        <taxon>Actinomycetes</taxon>
        <taxon>Kitasatosporales</taxon>
        <taxon>Streptomycetaceae</taxon>
        <taxon>Streptomyces</taxon>
        <taxon>Streptomyces albogriseolus group</taxon>
    </lineage>
</organism>
<accession>A0ABP6U699</accession>
<evidence type="ECO:0000313" key="3">
    <source>
        <dbReference type="EMBL" id="GAA3503227.1"/>
    </source>
</evidence>
<proteinExistence type="predicted"/>
<dbReference type="EMBL" id="BAAAXF010000074">
    <property type="protein sequence ID" value="GAA3503227.1"/>
    <property type="molecule type" value="Genomic_DNA"/>
</dbReference>
<gene>
    <name evidence="3" type="ORF">GCM10019016_103370</name>
</gene>
<evidence type="ECO:0000256" key="1">
    <source>
        <dbReference type="ARBA" id="ARBA00023125"/>
    </source>
</evidence>
<feature type="region of interest" description="Disordered" evidence="2">
    <location>
        <begin position="36"/>
        <end position="99"/>
    </location>
</feature>
<evidence type="ECO:0000313" key="4">
    <source>
        <dbReference type="Proteomes" id="UP001501455"/>
    </source>
</evidence>
<dbReference type="Gene3D" id="1.10.150.130">
    <property type="match status" value="1"/>
</dbReference>
<dbReference type="Proteomes" id="UP001501455">
    <property type="component" value="Unassembled WGS sequence"/>
</dbReference>
<protein>
    <submittedName>
        <fullName evidence="3">Uncharacterized protein</fullName>
    </submittedName>
</protein>
<dbReference type="SUPFAM" id="SSF47823">
    <property type="entry name" value="lambda integrase-like, N-terminal domain"/>
    <property type="match status" value="1"/>
</dbReference>
<dbReference type="InterPro" id="IPR010998">
    <property type="entry name" value="Integrase_recombinase_N"/>
</dbReference>
<reference evidence="4" key="1">
    <citation type="journal article" date="2019" name="Int. J. Syst. Evol. Microbiol.">
        <title>The Global Catalogue of Microorganisms (GCM) 10K type strain sequencing project: providing services to taxonomists for standard genome sequencing and annotation.</title>
        <authorList>
            <consortium name="The Broad Institute Genomics Platform"/>
            <consortium name="The Broad Institute Genome Sequencing Center for Infectious Disease"/>
            <person name="Wu L."/>
            <person name="Ma J."/>
        </authorList>
    </citation>
    <scope>NUCLEOTIDE SEQUENCE [LARGE SCALE GENOMIC DNA]</scope>
    <source>
        <strain evidence="4">JCM 4816</strain>
    </source>
</reference>
<sequence length="99" mass="10369">MPMPCTTAAFVEYVGHLAERDLVPSSVQVRMSAIRPAHPDGQQPGTSLAVAPPTRAPGRAVTAHGLRRGPAQGIFRSGRRPDRAGSVEAPFPHGPQAPS</sequence>
<comment type="caution">
    <text evidence="3">The sequence shown here is derived from an EMBL/GenBank/DDBJ whole genome shotgun (WGS) entry which is preliminary data.</text>
</comment>
<keyword evidence="4" id="KW-1185">Reference proteome</keyword>
<evidence type="ECO:0000256" key="2">
    <source>
        <dbReference type="SAM" id="MobiDB-lite"/>
    </source>
</evidence>
<keyword evidence="1" id="KW-0238">DNA-binding</keyword>